<dbReference type="EMBL" id="WVIE01000004">
    <property type="protein sequence ID" value="NDJ16688.1"/>
    <property type="molecule type" value="Genomic_DNA"/>
</dbReference>
<feature type="transmembrane region" description="Helical" evidence="1">
    <location>
        <begin position="148"/>
        <end position="168"/>
    </location>
</feature>
<comment type="caution">
    <text evidence="2">The sequence shown here is derived from an EMBL/GenBank/DDBJ whole genome shotgun (WGS) entry which is preliminary data.</text>
</comment>
<accession>A0A8J7Z206</accession>
<keyword evidence="3" id="KW-1185">Reference proteome</keyword>
<reference evidence="2" key="1">
    <citation type="submission" date="2019-12" db="EMBL/GenBank/DDBJ databases">
        <title>High-Quality draft genome sequences of three cyanobacteria isolated from the limestone walls of the Old Cathedral of Coimbra.</title>
        <authorList>
            <person name="Tiago I."/>
            <person name="Soares F."/>
            <person name="Portugal A."/>
        </authorList>
    </citation>
    <scope>NUCLEOTIDE SEQUENCE</scope>
    <source>
        <strain evidence="2">A</strain>
    </source>
</reference>
<sequence>MKAIFDQIRKLMQPAQWASWQTLIFLSIFSALTAALTSPAPPQIAERIISSFGWVFLILGTWWFVYEPEVKKKLKLYELFVGPWIVGALICVYLFGTWEGRAVPTPTAFVSWPPISTIVWSVPKFITTNPKTKSPLYTTPTPANRQNIILVLLANLVISCWFQFYFVVQNWLVEYPSFRAQGFEQSAFVRELQPSGQRVEFSRGVDLLDAAEKSVKQRLEGKPWAQVERWLSELDQEFPAVRNEAFAQLPQIAENQLWNLDGRVVSDAYDLELHGIWQGPSARTDAYFLTKTCRIAQSQKAAPPQQLQFSSPAPPAVSLPQTQAFGTVQCGAASSPDFLSTPETDG</sequence>
<protein>
    <recommendedName>
        <fullName evidence="4">DUF5357 domain-containing protein</fullName>
    </recommendedName>
</protein>
<dbReference type="Pfam" id="PF17310">
    <property type="entry name" value="DUF5357"/>
    <property type="match status" value="1"/>
</dbReference>
<evidence type="ECO:0000256" key="1">
    <source>
        <dbReference type="SAM" id="Phobius"/>
    </source>
</evidence>
<dbReference type="AlphaFoldDB" id="A0A8J7Z206"/>
<feature type="transmembrane region" description="Helical" evidence="1">
    <location>
        <begin position="108"/>
        <end position="127"/>
    </location>
</feature>
<name>A0A8J7Z206_9CYAN</name>
<dbReference type="InterPro" id="IPR020360">
    <property type="entry name" value="Uncharacterised_alr2393"/>
</dbReference>
<keyword evidence="1" id="KW-0472">Membrane</keyword>
<proteinExistence type="predicted"/>
<feature type="transmembrane region" description="Helical" evidence="1">
    <location>
        <begin position="77"/>
        <end position="96"/>
    </location>
</feature>
<dbReference type="Proteomes" id="UP000646053">
    <property type="component" value="Unassembled WGS sequence"/>
</dbReference>
<keyword evidence="1" id="KW-1133">Transmembrane helix</keyword>
<gene>
    <name evidence="2" type="ORF">GS601_05190</name>
</gene>
<dbReference type="RefSeq" id="WP_162422191.1">
    <property type="nucleotide sequence ID" value="NZ_WVIE01000004.1"/>
</dbReference>
<keyword evidence="1" id="KW-0812">Transmembrane</keyword>
<evidence type="ECO:0000313" key="3">
    <source>
        <dbReference type="Proteomes" id="UP000646053"/>
    </source>
</evidence>
<organism evidence="2 3">
    <name type="scientific">Myxacorys almedinensis A</name>
    <dbReference type="NCBI Taxonomy" id="2690445"/>
    <lineage>
        <taxon>Bacteria</taxon>
        <taxon>Bacillati</taxon>
        <taxon>Cyanobacteriota</taxon>
        <taxon>Cyanophyceae</taxon>
        <taxon>Leptolyngbyales</taxon>
        <taxon>Leptolyngbyaceae</taxon>
        <taxon>Myxacorys</taxon>
        <taxon>Myxacorys almedinensis</taxon>
    </lineage>
</organism>
<evidence type="ECO:0008006" key="4">
    <source>
        <dbReference type="Google" id="ProtNLM"/>
    </source>
</evidence>
<feature type="transmembrane region" description="Helical" evidence="1">
    <location>
        <begin position="47"/>
        <end position="65"/>
    </location>
</feature>
<evidence type="ECO:0000313" key="2">
    <source>
        <dbReference type="EMBL" id="NDJ16688.1"/>
    </source>
</evidence>